<proteinExistence type="predicted"/>
<keyword evidence="2" id="KW-1185">Reference proteome</keyword>
<dbReference type="Proteomes" id="UP000616346">
    <property type="component" value="Unassembled WGS sequence"/>
</dbReference>
<sequence>MNTGIASFVAGYRKADDLFSIDEPAVKLVVTLAGSSMGKWSYLILRFGISGWVSVSTKSSTISINIESTARIDFAKEIICQKARYIFIQITG</sequence>
<dbReference type="RefSeq" id="WP_191710491.1">
    <property type="nucleotide sequence ID" value="NZ_JACSPQ010000013.1"/>
</dbReference>
<evidence type="ECO:0000313" key="1">
    <source>
        <dbReference type="EMBL" id="MBD8002719.1"/>
    </source>
</evidence>
<name>A0ABR8VD86_9BACT</name>
<organism evidence="1 2">
    <name type="scientific">Phocaeicola faecium</name>
    <dbReference type="NCBI Taxonomy" id="2762213"/>
    <lineage>
        <taxon>Bacteria</taxon>
        <taxon>Pseudomonadati</taxon>
        <taxon>Bacteroidota</taxon>
        <taxon>Bacteroidia</taxon>
        <taxon>Bacteroidales</taxon>
        <taxon>Bacteroidaceae</taxon>
        <taxon>Phocaeicola</taxon>
    </lineage>
</organism>
<protein>
    <submittedName>
        <fullName evidence="1">Uncharacterized protein</fullName>
    </submittedName>
</protein>
<comment type="caution">
    <text evidence="1">The sequence shown here is derived from an EMBL/GenBank/DDBJ whole genome shotgun (WGS) entry which is preliminary data.</text>
</comment>
<reference evidence="1 2" key="1">
    <citation type="submission" date="2020-08" db="EMBL/GenBank/DDBJ databases">
        <title>A Genomic Blueprint of the Chicken Gut Microbiome.</title>
        <authorList>
            <person name="Gilroy R."/>
            <person name="Ravi A."/>
            <person name="Getino M."/>
            <person name="Pursley I."/>
            <person name="Horton D.L."/>
            <person name="Alikhan N.-F."/>
            <person name="Baker D."/>
            <person name="Gharbi K."/>
            <person name="Hall N."/>
            <person name="Watson M."/>
            <person name="Adriaenssens E.M."/>
            <person name="Foster-Nyarko E."/>
            <person name="Jarju S."/>
            <person name="Secka A."/>
            <person name="Antonio M."/>
            <person name="Oren A."/>
            <person name="Chaudhuri R."/>
            <person name="La Ragione R.M."/>
            <person name="Hildebrand F."/>
            <person name="Pallen M.J."/>
        </authorList>
    </citation>
    <scope>NUCLEOTIDE SEQUENCE [LARGE SCALE GENOMIC DNA]</scope>
    <source>
        <strain evidence="1 2">Sa1YUN3</strain>
    </source>
</reference>
<evidence type="ECO:0000313" key="2">
    <source>
        <dbReference type="Proteomes" id="UP000616346"/>
    </source>
</evidence>
<dbReference type="EMBL" id="JACSPQ010000013">
    <property type="protein sequence ID" value="MBD8002719.1"/>
    <property type="molecule type" value="Genomic_DNA"/>
</dbReference>
<accession>A0ABR8VD86</accession>
<gene>
    <name evidence="1" type="ORF">H9626_10930</name>
</gene>